<accession>A0A0E9N459</accession>
<name>A0A0E9N459_9BACT</name>
<dbReference type="Proteomes" id="UP000033121">
    <property type="component" value="Unassembled WGS sequence"/>
</dbReference>
<dbReference type="STRING" id="1220578.FPE01S_03_04780"/>
<gene>
    <name evidence="2" type="ORF">FPE01S_03_04780</name>
</gene>
<dbReference type="AlphaFoldDB" id="A0A0E9N459"/>
<organism evidence="2 3">
    <name type="scientific">Flavihumibacter petaseus NBRC 106054</name>
    <dbReference type="NCBI Taxonomy" id="1220578"/>
    <lineage>
        <taxon>Bacteria</taxon>
        <taxon>Pseudomonadati</taxon>
        <taxon>Bacteroidota</taxon>
        <taxon>Chitinophagia</taxon>
        <taxon>Chitinophagales</taxon>
        <taxon>Chitinophagaceae</taxon>
        <taxon>Flavihumibacter</taxon>
    </lineage>
</organism>
<evidence type="ECO:0000313" key="3">
    <source>
        <dbReference type="Proteomes" id="UP000033121"/>
    </source>
</evidence>
<dbReference type="EMBL" id="BBWV01000003">
    <property type="protein sequence ID" value="GAO44441.1"/>
    <property type="molecule type" value="Genomic_DNA"/>
</dbReference>
<reference evidence="2 3" key="1">
    <citation type="submission" date="2015-04" db="EMBL/GenBank/DDBJ databases">
        <title>Whole genome shotgun sequence of Flavihumibacter petaseus NBRC 106054.</title>
        <authorList>
            <person name="Miyazawa S."/>
            <person name="Hosoyama A."/>
            <person name="Hashimoto M."/>
            <person name="Noguchi M."/>
            <person name="Tsuchikane K."/>
            <person name="Ohji S."/>
            <person name="Yamazoe A."/>
            <person name="Ichikawa N."/>
            <person name="Kimura A."/>
            <person name="Fujita N."/>
        </authorList>
    </citation>
    <scope>NUCLEOTIDE SEQUENCE [LARGE SCALE GENOMIC DNA]</scope>
    <source>
        <strain evidence="2 3">NBRC 106054</strain>
    </source>
</reference>
<comment type="caution">
    <text evidence="2">The sequence shown here is derived from an EMBL/GenBank/DDBJ whole genome shotgun (WGS) entry which is preliminary data.</text>
</comment>
<evidence type="ECO:0000256" key="1">
    <source>
        <dbReference type="SAM" id="SignalP"/>
    </source>
</evidence>
<protein>
    <recommendedName>
        <fullName evidence="4">Outer membrane lipoprotein-sorting protein</fullName>
    </recommendedName>
</protein>
<feature type="signal peptide" evidence="1">
    <location>
        <begin position="1"/>
        <end position="23"/>
    </location>
</feature>
<sequence length="243" mass="28002">MRTYLKLKLVLLILVIMTGSLQAQQAQYMRELKSAAAVFLDTGYLHVDLVYKYSNEATPLQIEDSLRGSIKIWGKRFWYALSNTEATCDDSVAVIVFKEDQLLYLTRPSGQHLLQQQFSLLDSLSDGRFQSAISVSADGRQRKYVVKFLNPQYYKELEFWTDNKGRLVKTRQLLHRRLLDANAPIDGVAGNWVFVEVSFLHVNRNDFNPADFDTQKLVRKEQNGWVAQAPYQHYSVFKANPSL</sequence>
<keyword evidence="1" id="KW-0732">Signal</keyword>
<keyword evidence="3" id="KW-1185">Reference proteome</keyword>
<dbReference type="OrthoDB" id="651756at2"/>
<evidence type="ECO:0008006" key="4">
    <source>
        <dbReference type="Google" id="ProtNLM"/>
    </source>
</evidence>
<feature type="chain" id="PRO_5002430189" description="Outer membrane lipoprotein-sorting protein" evidence="1">
    <location>
        <begin position="24"/>
        <end position="243"/>
    </location>
</feature>
<proteinExistence type="predicted"/>
<evidence type="ECO:0000313" key="2">
    <source>
        <dbReference type="EMBL" id="GAO44441.1"/>
    </source>
</evidence>
<dbReference type="RefSeq" id="WP_046370366.1">
    <property type="nucleotide sequence ID" value="NZ_BBWV01000003.1"/>
</dbReference>